<evidence type="ECO:0000313" key="2">
    <source>
        <dbReference type="WBParaSite" id="EEL_0000718501-mRNA-1"/>
    </source>
</evidence>
<protein>
    <submittedName>
        <fullName evidence="2">DUF4433 domain-containing protein</fullName>
    </submittedName>
</protein>
<proteinExistence type="predicted"/>
<reference evidence="2" key="1">
    <citation type="submission" date="2017-02" db="UniProtKB">
        <authorList>
            <consortium name="WormBaseParasite"/>
        </authorList>
    </citation>
    <scope>IDENTIFICATION</scope>
</reference>
<name>A0A0R3RY44_9BILA</name>
<dbReference type="WBParaSite" id="EEL_0000718501-mRNA-1">
    <property type="protein sequence ID" value="EEL_0000718501-mRNA-1"/>
    <property type="gene ID" value="EEL_0000718501"/>
</dbReference>
<dbReference type="AlphaFoldDB" id="A0A0R3RY44"/>
<dbReference type="Proteomes" id="UP000050640">
    <property type="component" value="Unplaced"/>
</dbReference>
<accession>A0A0R3RY44</accession>
<sequence length="367" mass="41746">MLQHNFRNLVANDRKKGLHMLGDDRIHITSSEKITITCYINDNQSFVEMFLVHPVGMGGDYYAFSLPGRSTMTLYFLPLGTTNETMSQNHDVHNVSITLKQTNNKLETIKQDMKAGSLWQYTAPVERTVSIWIRDQLNNHSAKEIESTERAMSDIGIPRMMVIASIRDISIGGVKKTDFSCFMPTPLIVDRCAKLTNPVYHPVIKAFANDFLFTAPSHQCPQDKFVVFFCTFVDKKFLNKINVLRTAMMNIVNFGGGKGTFIYEIPEYSQWITDHVIPVRIPKNYNATLRVRFSLLKQINAIGAQGEEAPHNITLHHAAIASDTIWIFHVEGNFDRYLPIVIAETDQTSVGYIPAINRLFDNYSLLY</sequence>
<keyword evidence="1" id="KW-1185">Reference proteome</keyword>
<organism evidence="1 2">
    <name type="scientific">Elaeophora elaphi</name>
    <dbReference type="NCBI Taxonomy" id="1147741"/>
    <lineage>
        <taxon>Eukaryota</taxon>
        <taxon>Metazoa</taxon>
        <taxon>Ecdysozoa</taxon>
        <taxon>Nematoda</taxon>
        <taxon>Chromadorea</taxon>
        <taxon>Rhabditida</taxon>
        <taxon>Spirurina</taxon>
        <taxon>Spiruromorpha</taxon>
        <taxon>Filarioidea</taxon>
        <taxon>Onchocercidae</taxon>
        <taxon>Elaeophora</taxon>
    </lineage>
</organism>
<evidence type="ECO:0000313" key="1">
    <source>
        <dbReference type="Proteomes" id="UP000050640"/>
    </source>
</evidence>